<feature type="domain" description="SLH" evidence="1">
    <location>
        <begin position="192"/>
        <end position="255"/>
    </location>
</feature>
<comment type="caution">
    <text evidence="2">The sequence shown here is derived from an EMBL/GenBank/DDBJ whole genome shotgun (WGS) entry which is preliminary data.</text>
</comment>
<evidence type="ECO:0000313" key="2">
    <source>
        <dbReference type="EMBL" id="OAS17350.1"/>
    </source>
</evidence>
<dbReference type="Proteomes" id="UP000078454">
    <property type="component" value="Unassembled WGS sequence"/>
</dbReference>
<evidence type="ECO:0000259" key="1">
    <source>
        <dbReference type="PROSITE" id="PS51272"/>
    </source>
</evidence>
<dbReference type="InterPro" id="IPR001119">
    <property type="entry name" value="SLH_dom"/>
</dbReference>
<accession>A0A198A8B7</accession>
<gene>
    <name evidence="2" type="ORF">A8708_21490</name>
</gene>
<feature type="domain" description="SLH" evidence="1">
    <location>
        <begin position="40"/>
        <end position="103"/>
    </location>
</feature>
<dbReference type="Pfam" id="PF00395">
    <property type="entry name" value="SLH"/>
    <property type="match status" value="2"/>
</dbReference>
<dbReference type="InterPro" id="IPR051465">
    <property type="entry name" value="Cell_Envelope_Struct_Comp"/>
</dbReference>
<evidence type="ECO:0000313" key="3">
    <source>
        <dbReference type="Proteomes" id="UP000078454"/>
    </source>
</evidence>
<organism evidence="2 3">
    <name type="scientific">Paenibacillus oryzisoli</name>
    <dbReference type="NCBI Taxonomy" id="1850517"/>
    <lineage>
        <taxon>Bacteria</taxon>
        <taxon>Bacillati</taxon>
        <taxon>Bacillota</taxon>
        <taxon>Bacilli</taxon>
        <taxon>Bacillales</taxon>
        <taxon>Paenibacillaceae</taxon>
        <taxon>Paenibacillus</taxon>
    </lineage>
</organism>
<dbReference type="PANTHER" id="PTHR43308">
    <property type="entry name" value="OUTER MEMBRANE PROTEIN ALPHA-RELATED"/>
    <property type="match status" value="1"/>
</dbReference>
<sequence>MLVPKFSTEAEKLAMKRWNKWLTIATIGCLLTIGGLQGRSEAAGFKDIGGHWAEQTIDQMAQQGLLDGFPDGTFRPDETVTADQFVKIVLLAFTDKFPNGERKWKTSFLQTLSAGNQNILTQDYRDFTFKPNTVGYWAKPYLDLASDLHFISKGQFSDYKTSLKREDVAEILYYLLKETEYLEDETYSLSAASHFGDLQSATSRQQKFIGESMTKGIMEGYPNGYFGVGQYVTRAEALQIITRLQTKSKRISVKNDNNAFIKVVPTKDGSYKKLVFPDERMLQAYEVMEQAGKLRGTNYDLQETTLRLFRNAEAKAQSLSGATVEARNSNEASLWLDPQFATYGVTVRLEDGVLARNTESIRKFTDFLFGYDADIFYRQFTDACARATAKGILETTTTQIGNYSVETRLESDGKTIVFSIIHA</sequence>
<dbReference type="PROSITE" id="PS51272">
    <property type="entry name" value="SLH"/>
    <property type="match status" value="2"/>
</dbReference>
<proteinExistence type="predicted"/>
<name>A0A198A8B7_9BACL</name>
<dbReference type="EMBL" id="LYPB01000072">
    <property type="protein sequence ID" value="OAS17350.1"/>
    <property type="molecule type" value="Genomic_DNA"/>
</dbReference>
<dbReference type="PANTHER" id="PTHR43308:SF5">
    <property type="entry name" value="S-LAYER PROTEIN _ PEPTIDOGLYCAN ENDO-BETA-N-ACETYLGLUCOSAMINIDASE"/>
    <property type="match status" value="1"/>
</dbReference>
<dbReference type="STRING" id="1850517.A8708_21490"/>
<reference evidence="2 3" key="1">
    <citation type="submission" date="2016-05" db="EMBL/GenBank/DDBJ databases">
        <title>Paenibacillus sp. 1ZS3-15 nov., isolated from the rhizosphere soil.</title>
        <authorList>
            <person name="Zhang X.X."/>
            <person name="Zhang J."/>
        </authorList>
    </citation>
    <scope>NUCLEOTIDE SEQUENCE [LARGE SCALE GENOMIC DNA]</scope>
    <source>
        <strain evidence="2 3">1ZS3-15</strain>
    </source>
</reference>
<keyword evidence="3" id="KW-1185">Reference proteome</keyword>
<protein>
    <recommendedName>
        <fullName evidence="1">SLH domain-containing protein</fullName>
    </recommendedName>
</protein>
<dbReference type="AlphaFoldDB" id="A0A198A8B7"/>